<dbReference type="InterPro" id="IPR001387">
    <property type="entry name" value="Cro/C1-type_HTH"/>
</dbReference>
<dbReference type="Pfam" id="PF13560">
    <property type="entry name" value="HTH_31"/>
    <property type="match status" value="1"/>
</dbReference>
<protein>
    <submittedName>
        <fullName evidence="3">Helix-turn-helix transcriptional regulator</fullName>
    </submittedName>
</protein>
<accession>A0ABT7A8Y0</accession>
<evidence type="ECO:0000313" key="4">
    <source>
        <dbReference type="Proteomes" id="UP001214441"/>
    </source>
</evidence>
<reference evidence="3 4" key="1">
    <citation type="submission" date="2023-05" db="EMBL/GenBank/DDBJ databases">
        <title>Streptantibioticus silvisoli sp. nov., acidotolerant actinomycetes 1 from pine litter.</title>
        <authorList>
            <person name="Swiecimska M."/>
            <person name="Golinska P."/>
            <person name="Sangal V."/>
            <person name="Wachnowicz B."/>
            <person name="Goodfellow M."/>
        </authorList>
    </citation>
    <scope>NUCLEOTIDE SEQUENCE [LARGE SCALE GENOMIC DNA]</scope>
    <source>
        <strain evidence="3 4">DSM 42109</strain>
    </source>
</reference>
<gene>
    <name evidence="3" type="ORF">NMN56_035030</name>
</gene>
<dbReference type="SUPFAM" id="SSF47413">
    <property type="entry name" value="lambda repressor-like DNA-binding domains"/>
    <property type="match status" value="1"/>
</dbReference>
<feature type="compositionally biased region" description="Pro residues" evidence="1">
    <location>
        <begin position="408"/>
        <end position="418"/>
    </location>
</feature>
<dbReference type="InterPro" id="IPR010982">
    <property type="entry name" value="Lambda_DNA-bd_dom_sf"/>
</dbReference>
<dbReference type="RefSeq" id="WP_274039389.1">
    <property type="nucleotide sequence ID" value="NZ_JANCPR020000050.1"/>
</dbReference>
<evidence type="ECO:0000313" key="3">
    <source>
        <dbReference type="EMBL" id="MDJ1137068.1"/>
    </source>
</evidence>
<keyword evidence="4" id="KW-1185">Reference proteome</keyword>
<dbReference type="Gene3D" id="1.10.260.40">
    <property type="entry name" value="lambda repressor-like DNA-binding domains"/>
    <property type="match status" value="1"/>
</dbReference>
<dbReference type="PROSITE" id="PS50943">
    <property type="entry name" value="HTH_CROC1"/>
    <property type="match status" value="1"/>
</dbReference>
<feature type="region of interest" description="Disordered" evidence="1">
    <location>
        <begin position="396"/>
        <end position="418"/>
    </location>
</feature>
<sequence>MLAARRRVAGLTQEQMAEALMVAASTVRRWEAGTATPQPWQQPRICRLLGIAPGQLVAMLDVVRRESGGDGAGTPDMEVSPVERRDFMGAALAGVSLAAVPTVTAAAPRRVGRSDVERSQRRVGELRRLDDLQGGAGVYPLVQEEIARVSKLGTTGTFTQEVGRGLLALFAELHQCASWAAYDAGRVSMAQVLAQRAATAAQQAGDRTLAAISLSQLSYLIASGPTPREAVTVADSAQMVAGPAAPPVVRALLADRRAWACARTGDDSGADRAMGAAQDAHDQRDTWEGEEPAALYWINRDESMIKVGRCWTELRRPDRAVPVLEHLTVPYGDTHSRARARYSAWLAGAYLDAGEVTAAVASADRALTLSHRTASPRTDGDLRTVLTRFEPYRSRPDVRELLDSTRATPPPSPPPVNS</sequence>
<evidence type="ECO:0000256" key="1">
    <source>
        <dbReference type="SAM" id="MobiDB-lite"/>
    </source>
</evidence>
<dbReference type="Proteomes" id="UP001214441">
    <property type="component" value="Unassembled WGS sequence"/>
</dbReference>
<evidence type="ECO:0000259" key="2">
    <source>
        <dbReference type="PROSITE" id="PS50943"/>
    </source>
</evidence>
<organism evidence="3 4">
    <name type="scientific">Streptomyces iconiensis</name>
    <dbReference type="NCBI Taxonomy" id="1384038"/>
    <lineage>
        <taxon>Bacteria</taxon>
        <taxon>Bacillati</taxon>
        <taxon>Actinomycetota</taxon>
        <taxon>Actinomycetes</taxon>
        <taxon>Kitasatosporales</taxon>
        <taxon>Streptomycetaceae</taxon>
        <taxon>Streptomyces</taxon>
    </lineage>
</organism>
<comment type="caution">
    <text evidence="3">The sequence shown here is derived from an EMBL/GenBank/DDBJ whole genome shotgun (WGS) entry which is preliminary data.</text>
</comment>
<feature type="domain" description="HTH cro/C1-type" evidence="2">
    <location>
        <begin position="2"/>
        <end position="56"/>
    </location>
</feature>
<proteinExistence type="predicted"/>
<dbReference type="SMART" id="SM00530">
    <property type="entry name" value="HTH_XRE"/>
    <property type="match status" value="1"/>
</dbReference>
<name>A0ABT7A8Y0_9ACTN</name>
<dbReference type="CDD" id="cd00093">
    <property type="entry name" value="HTH_XRE"/>
    <property type="match status" value="1"/>
</dbReference>
<dbReference type="EMBL" id="JANCPR020000050">
    <property type="protein sequence ID" value="MDJ1137068.1"/>
    <property type="molecule type" value="Genomic_DNA"/>
</dbReference>